<keyword evidence="2" id="KW-0238">DNA-binding</keyword>
<dbReference type="InterPro" id="IPR018062">
    <property type="entry name" value="HTH_AraC-typ_CS"/>
</dbReference>
<dbReference type="Gene3D" id="2.60.120.10">
    <property type="entry name" value="Jelly Rolls"/>
    <property type="match status" value="1"/>
</dbReference>
<dbReference type="InterPro" id="IPR018060">
    <property type="entry name" value="HTH_AraC"/>
</dbReference>
<dbReference type="Gene3D" id="1.10.10.60">
    <property type="entry name" value="Homeodomain-like"/>
    <property type="match status" value="2"/>
</dbReference>
<dbReference type="GO" id="GO:0043565">
    <property type="term" value="F:sequence-specific DNA binding"/>
    <property type="evidence" value="ECO:0007669"/>
    <property type="project" value="InterPro"/>
</dbReference>
<dbReference type="InterPro" id="IPR009057">
    <property type="entry name" value="Homeodomain-like_sf"/>
</dbReference>
<evidence type="ECO:0000259" key="4">
    <source>
        <dbReference type="PROSITE" id="PS01124"/>
    </source>
</evidence>
<dbReference type="Pfam" id="PF12833">
    <property type="entry name" value="HTH_18"/>
    <property type="match status" value="1"/>
</dbReference>
<evidence type="ECO:0000313" key="6">
    <source>
        <dbReference type="Proteomes" id="UP000431913"/>
    </source>
</evidence>
<dbReference type="PANTHER" id="PTHR43280:SF2">
    <property type="entry name" value="HTH-TYPE TRANSCRIPTIONAL REGULATOR EXSA"/>
    <property type="match status" value="1"/>
</dbReference>
<dbReference type="RefSeq" id="WP_055081422.1">
    <property type="nucleotide sequence ID" value="NZ_CAOJUJ010000029.1"/>
</dbReference>
<dbReference type="SUPFAM" id="SSF51215">
    <property type="entry name" value="Regulatory protein AraC"/>
    <property type="match status" value="1"/>
</dbReference>
<evidence type="ECO:0000256" key="2">
    <source>
        <dbReference type="ARBA" id="ARBA00023125"/>
    </source>
</evidence>
<dbReference type="PANTHER" id="PTHR43280">
    <property type="entry name" value="ARAC-FAMILY TRANSCRIPTIONAL REGULATOR"/>
    <property type="match status" value="1"/>
</dbReference>
<dbReference type="PRINTS" id="PR00032">
    <property type="entry name" value="HTHARAC"/>
</dbReference>
<dbReference type="EMBL" id="VUNJ01000022">
    <property type="protein sequence ID" value="MST93259.1"/>
    <property type="molecule type" value="Genomic_DNA"/>
</dbReference>
<organism evidence="5 6">
    <name type="scientific">Ruthenibacterium lactatiformans</name>
    <dbReference type="NCBI Taxonomy" id="1550024"/>
    <lineage>
        <taxon>Bacteria</taxon>
        <taxon>Bacillati</taxon>
        <taxon>Bacillota</taxon>
        <taxon>Clostridia</taxon>
        <taxon>Eubacteriales</taxon>
        <taxon>Oscillospiraceae</taxon>
        <taxon>Ruthenibacterium</taxon>
    </lineage>
</organism>
<dbReference type="InterPro" id="IPR003313">
    <property type="entry name" value="AraC-bd"/>
</dbReference>
<dbReference type="PROSITE" id="PS01124">
    <property type="entry name" value="HTH_ARAC_FAMILY_2"/>
    <property type="match status" value="1"/>
</dbReference>
<keyword evidence="1" id="KW-0805">Transcription regulation</keyword>
<dbReference type="AlphaFoldDB" id="A0A6I2UBE9"/>
<evidence type="ECO:0000256" key="1">
    <source>
        <dbReference type="ARBA" id="ARBA00023015"/>
    </source>
</evidence>
<accession>A0A6I2UBE9</accession>
<dbReference type="InterPro" id="IPR037923">
    <property type="entry name" value="HTH-like"/>
</dbReference>
<keyword evidence="3" id="KW-0804">Transcription</keyword>
<protein>
    <submittedName>
        <fullName evidence="5">AraC family transcriptional regulator</fullName>
    </submittedName>
</protein>
<gene>
    <name evidence="5" type="ORF">FYJ76_15200</name>
</gene>
<name>A0A6I2UBE9_9FIRM</name>
<proteinExistence type="predicted"/>
<dbReference type="SMART" id="SM00342">
    <property type="entry name" value="HTH_ARAC"/>
    <property type="match status" value="1"/>
</dbReference>
<evidence type="ECO:0000256" key="3">
    <source>
        <dbReference type="ARBA" id="ARBA00023163"/>
    </source>
</evidence>
<dbReference type="InterPro" id="IPR020449">
    <property type="entry name" value="Tscrpt_reg_AraC-type_HTH"/>
</dbReference>
<dbReference type="SUPFAM" id="SSF46689">
    <property type="entry name" value="Homeodomain-like"/>
    <property type="match status" value="2"/>
</dbReference>
<dbReference type="PROSITE" id="PS00041">
    <property type="entry name" value="HTH_ARAC_FAMILY_1"/>
    <property type="match status" value="1"/>
</dbReference>
<dbReference type="Proteomes" id="UP000431913">
    <property type="component" value="Unassembled WGS sequence"/>
</dbReference>
<sequence length="301" mass="34556">MDKDVFIEDIQLRSHGFTRENGGAAITMDDNFLRWPNMFDAHSHHMLELSLVKSGSGSYEIGKHMYDLVAGDIFVIGNTEAHRIVLRKGQYVDNLTIHFETSFLWNFYGQTEDIQLLDVFFNRGANFSHQLDRANPSTKEVADLILKMEQVFITQPPYYKLRVKILLETILCSILCNYDYCEASHNSARLLSHKDIYKIDEVMDYINFHLGNHLTLQELAKIACVSPAYFSSIFKRYNGVTLFEYITQKRVDYAIQLIKTSNKSLMEIATLCGFNSSTSFNKAFSRITGLAPSYYRKKGGT</sequence>
<feature type="domain" description="HTH araC/xylS-type" evidence="4">
    <location>
        <begin position="200"/>
        <end position="298"/>
    </location>
</feature>
<dbReference type="GO" id="GO:0003700">
    <property type="term" value="F:DNA-binding transcription factor activity"/>
    <property type="evidence" value="ECO:0007669"/>
    <property type="project" value="InterPro"/>
</dbReference>
<dbReference type="InterPro" id="IPR014710">
    <property type="entry name" value="RmlC-like_jellyroll"/>
</dbReference>
<reference evidence="5 6" key="1">
    <citation type="submission" date="2019-08" db="EMBL/GenBank/DDBJ databases">
        <title>In-depth cultivation of the pig gut microbiome towards novel bacterial diversity and tailored functional studies.</title>
        <authorList>
            <person name="Wylensek D."/>
            <person name="Hitch T.C.A."/>
            <person name="Clavel T."/>
        </authorList>
    </citation>
    <scope>NUCLEOTIDE SEQUENCE [LARGE SCALE GENOMIC DNA]</scope>
    <source>
        <strain evidence="5 6">WCA3-601-WT-6J</strain>
    </source>
</reference>
<evidence type="ECO:0000313" key="5">
    <source>
        <dbReference type="EMBL" id="MST93259.1"/>
    </source>
</evidence>
<dbReference type="Pfam" id="PF02311">
    <property type="entry name" value="AraC_binding"/>
    <property type="match status" value="1"/>
</dbReference>
<comment type="caution">
    <text evidence="5">The sequence shown here is derived from an EMBL/GenBank/DDBJ whole genome shotgun (WGS) entry which is preliminary data.</text>
</comment>